<accession>A0ABY7YPL3</accession>
<keyword evidence="2" id="KW-1185">Reference proteome</keyword>
<evidence type="ECO:0000313" key="2">
    <source>
        <dbReference type="Proteomes" id="UP001220530"/>
    </source>
</evidence>
<name>A0ABY7YPL3_9HYPH</name>
<dbReference type="Proteomes" id="UP001220530">
    <property type="component" value="Chromosome"/>
</dbReference>
<dbReference type="EMBL" id="CP118246">
    <property type="protein sequence ID" value="WDR03260.1"/>
    <property type="molecule type" value="Genomic_DNA"/>
</dbReference>
<evidence type="ECO:0000313" key="1">
    <source>
        <dbReference type="EMBL" id="WDR03260.1"/>
    </source>
</evidence>
<dbReference type="RefSeq" id="WP_282219654.1">
    <property type="nucleotide sequence ID" value="NZ_CP118246.1"/>
</dbReference>
<reference evidence="1 2" key="1">
    <citation type="submission" date="2023-02" db="EMBL/GenBank/DDBJ databases">
        <title>Devosia algicola sp. nov., isolated from the phycosphere of marine algae.</title>
        <authorList>
            <person name="Kim J.M."/>
            <person name="Lee J.K."/>
            <person name="Choi B.J."/>
            <person name="Bayburt H."/>
            <person name="Jeon C.O."/>
        </authorList>
    </citation>
    <scope>NUCLEOTIDE SEQUENCE [LARGE SCALE GENOMIC DNA]</scope>
    <source>
        <strain evidence="1 2">G20-9</strain>
    </source>
</reference>
<gene>
    <name evidence="1" type="ORF">PSQ19_03630</name>
</gene>
<sequence length="92" mass="10307">MAIDTMMENTANRLAALYGEAFGGKASGRYRIAVKLVRAMAGRKRLYENDVVALTRAMLERGFVLIDMDSFFVVMSANTFTNYRRANDDVAD</sequence>
<protein>
    <submittedName>
        <fullName evidence="1">Uncharacterized protein</fullName>
    </submittedName>
</protein>
<organism evidence="1 2">
    <name type="scientific">Devosia algicola</name>
    <dbReference type="NCBI Taxonomy" id="3026418"/>
    <lineage>
        <taxon>Bacteria</taxon>
        <taxon>Pseudomonadati</taxon>
        <taxon>Pseudomonadota</taxon>
        <taxon>Alphaproteobacteria</taxon>
        <taxon>Hyphomicrobiales</taxon>
        <taxon>Devosiaceae</taxon>
        <taxon>Devosia</taxon>
    </lineage>
</organism>
<proteinExistence type="predicted"/>